<dbReference type="InterPro" id="IPR022409">
    <property type="entry name" value="PKD/Chitinase_dom"/>
</dbReference>
<accession>A0A344TJ03</accession>
<feature type="signal peptide" evidence="9">
    <location>
        <begin position="1"/>
        <end position="22"/>
    </location>
</feature>
<evidence type="ECO:0000256" key="5">
    <source>
        <dbReference type="ARBA" id="ARBA00022801"/>
    </source>
</evidence>
<evidence type="ECO:0000256" key="2">
    <source>
        <dbReference type="ARBA" id="ARBA00022670"/>
    </source>
</evidence>
<dbReference type="InterPro" id="IPR000601">
    <property type="entry name" value="PKD_dom"/>
</dbReference>
<dbReference type="SUPFAM" id="SSF55486">
    <property type="entry name" value="Metalloproteases ('zincins'), catalytic domain"/>
    <property type="match status" value="1"/>
</dbReference>
<dbReference type="InterPro" id="IPR008754">
    <property type="entry name" value="Peptidase_M43"/>
</dbReference>
<keyword evidence="7" id="KW-0482">Metalloprotease</keyword>
<dbReference type="OrthoDB" id="6278496at2"/>
<keyword evidence="12" id="KW-1185">Reference proteome</keyword>
<evidence type="ECO:0000256" key="4">
    <source>
        <dbReference type="ARBA" id="ARBA00022729"/>
    </source>
</evidence>
<dbReference type="NCBIfam" id="TIGR04183">
    <property type="entry name" value="Por_Secre_tail"/>
    <property type="match status" value="1"/>
</dbReference>
<dbReference type="InterPro" id="IPR035986">
    <property type="entry name" value="PKD_dom_sf"/>
</dbReference>
<reference evidence="11 12" key="1">
    <citation type="submission" date="2018-07" db="EMBL/GenBank/DDBJ databases">
        <title>Genome sequencing of Runella.</title>
        <authorList>
            <person name="Baek M.-G."/>
            <person name="Yi H."/>
        </authorList>
    </citation>
    <scope>NUCLEOTIDE SEQUENCE [LARGE SCALE GENOMIC DNA]</scope>
    <source>
        <strain evidence="11 12">HYN0085</strain>
    </source>
</reference>
<dbReference type="Gene3D" id="2.60.40.10">
    <property type="entry name" value="Immunoglobulins"/>
    <property type="match status" value="1"/>
</dbReference>
<organism evidence="11 12">
    <name type="scientific">Runella rosea</name>
    <dbReference type="NCBI Taxonomy" id="2259595"/>
    <lineage>
        <taxon>Bacteria</taxon>
        <taxon>Pseudomonadati</taxon>
        <taxon>Bacteroidota</taxon>
        <taxon>Cytophagia</taxon>
        <taxon>Cytophagales</taxon>
        <taxon>Spirosomataceae</taxon>
        <taxon>Runella</taxon>
    </lineage>
</organism>
<dbReference type="PANTHER" id="PTHR47466:SF1">
    <property type="entry name" value="METALLOPROTEASE MEP1 (AFU_ORTHOLOGUE AFUA_1G07730)-RELATED"/>
    <property type="match status" value="1"/>
</dbReference>
<dbReference type="GO" id="GO:0046872">
    <property type="term" value="F:metal ion binding"/>
    <property type="evidence" value="ECO:0007669"/>
    <property type="project" value="UniProtKB-KW"/>
</dbReference>
<dbReference type="PROSITE" id="PS50093">
    <property type="entry name" value="PKD"/>
    <property type="match status" value="1"/>
</dbReference>
<evidence type="ECO:0000256" key="3">
    <source>
        <dbReference type="ARBA" id="ARBA00022723"/>
    </source>
</evidence>
<evidence type="ECO:0000313" key="11">
    <source>
        <dbReference type="EMBL" id="AXE18624.1"/>
    </source>
</evidence>
<comment type="similarity">
    <text evidence="1">Belongs to the peptidase M43B family.</text>
</comment>
<dbReference type="InterPro" id="IPR026444">
    <property type="entry name" value="Secre_tail"/>
</dbReference>
<dbReference type="RefSeq" id="WP_114067407.1">
    <property type="nucleotide sequence ID" value="NZ_CP030850.1"/>
</dbReference>
<keyword evidence="2" id="KW-0645">Protease</keyword>
<dbReference type="GO" id="GO:0008237">
    <property type="term" value="F:metallopeptidase activity"/>
    <property type="evidence" value="ECO:0007669"/>
    <property type="project" value="UniProtKB-KW"/>
</dbReference>
<evidence type="ECO:0000256" key="6">
    <source>
        <dbReference type="ARBA" id="ARBA00022833"/>
    </source>
</evidence>
<dbReference type="KEGG" id="run:DR864_13095"/>
<name>A0A344TJ03_9BACT</name>
<dbReference type="SMART" id="SM00089">
    <property type="entry name" value="PKD"/>
    <property type="match status" value="1"/>
</dbReference>
<dbReference type="Pfam" id="PF05572">
    <property type="entry name" value="Peptidase_M43"/>
    <property type="match status" value="1"/>
</dbReference>
<dbReference type="AlphaFoldDB" id="A0A344TJ03"/>
<keyword evidence="8" id="KW-1015">Disulfide bond</keyword>
<evidence type="ECO:0000256" key="8">
    <source>
        <dbReference type="ARBA" id="ARBA00023157"/>
    </source>
</evidence>
<dbReference type="Pfam" id="PF18911">
    <property type="entry name" value="PKD_4"/>
    <property type="match status" value="1"/>
</dbReference>
<dbReference type="GO" id="GO:0006508">
    <property type="term" value="P:proteolysis"/>
    <property type="evidence" value="ECO:0007669"/>
    <property type="project" value="UniProtKB-KW"/>
</dbReference>
<evidence type="ECO:0000259" key="10">
    <source>
        <dbReference type="PROSITE" id="PS50093"/>
    </source>
</evidence>
<dbReference type="InterPro" id="IPR024079">
    <property type="entry name" value="MetalloPept_cat_dom_sf"/>
</dbReference>
<feature type="chain" id="PRO_5016789661" description="PKD domain-containing protein" evidence="9">
    <location>
        <begin position="23"/>
        <end position="792"/>
    </location>
</feature>
<keyword evidence="3" id="KW-0479">Metal-binding</keyword>
<sequence length="792" mass="86690">MLKICTRAFLSLLVLLSFFAQAQRRTEPCATMEMDSLLRLRNPSEGSLDEFERDLQRKMVQIKARMASGKGAAEIITIPIVVHVIHSGEAIGTGRNISQAQVQAQIETLNEDFRRRVNTNGFNSDSRGADIEIEFCLAQFNPQGQRMAEPGIDRVNGNRTNWARNDIEGSLKPTTSWDPNKYYNIWVLDFAAQDDNLLGYAQFPSNSNLSGIPGSGGAASTDGVVINYANFGNAQKGNFSLLRAPYNLGRTLTHETGHWLGLRHIWGDSNCGDDFCADTPSQASESRGCQKGRMSCGTANMVENYMDYSDDACFNIFTRDQKTRMRAVMEVSPRRSSLLTSNVCGQLVVGRPTPNFEAENRVVLLGAQVKFTDLSTNFPTAWQWEFEGGDPAVATEQNPTVTYRTAGKFKVTLTVSNASGASTPLTKTQYIEVVNAGLCATVTNFTGTGTVIRQSTGTGYVSGQNSRRTQAVAELFPNTLGYTNLRGASLKFGVAKAARGNETEAVVRVKVWNARGFQGGPGSELTTKEVPLRRILDDVRNNRATTVVFDQNIDLSRQNNLSFLIGIELDYVAGDTVALTTTLNGESLNATSWERNSSGNWDRYIVRTGLNVAHNITAQVGMKASVQIQASAQFINPGEAVTLQARGASVINWSPSEGLSATLGPQVIARPSRTLTYLVKGTGSDVCLDSASATIYVRNVQILSNETLPEKDFAISPNPTDGVADVSFTNGLRGKVTLRLRSITGQEVWRGEFEKTSDLFRQSINVRTYPAGSYFIDLQLGDFVDRKRLVKY</sequence>
<dbReference type="SUPFAM" id="SSF49299">
    <property type="entry name" value="PKD domain"/>
    <property type="match status" value="1"/>
</dbReference>
<gene>
    <name evidence="11" type="ORF">DR864_13095</name>
</gene>
<proteinExistence type="inferred from homology"/>
<protein>
    <recommendedName>
        <fullName evidence="10">PKD domain-containing protein</fullName>
    </recommendedName>
</protein>
<keyword evidence="6" id="KW-0862">Zinc</keyword>
<dbReference type="Gene3D" id="3.40.390.10">
    <property type="entry name" value="Collagenase (Catalytic Domain)"/>
    <property type="match status" value="1"/>
</dbReference>
<feature type="domain" description="PKD" evidence="10">
    <location>
        <begin position="352"/>
        <end position="438"/>
    </location>
</feature>
<evidence type="ECO:0000256" key="1">
    <source>
        <dbReference type="ARBA" id="ARBA00008721"/>
    </source>
</evidence>
<dbReference type="EMBL" id="CP030850">
    <property type="protein sequence ID" value="AXE18624.1"/>
    <property type="molecule type" value="Genomic_DNA"/>
</dbReference>
<evidence type="ECO:0000256" key="9">
    <source>
        <dbReference type="SAM" id="SignalP"/>
    </source>
</evidence>
<evidence type="ECO:0000256" key="7">
    <source>
        <dbReference type="ARBA" id="ARBA00023049"/>
    </source>
</evidence>
<dbReference type="CDD" id="cd04275">
    <property type="entry name" value="ZnMc_pappalysin_like"/>
    <property type="match status" value="1"/>
</dbReference>
<keyword evidence="5" id="KW-0378">Hydrolase</keyword>
<keyword evidence="4 9" id="KW-0732">Signal</keyword>
<dbReference type="InterPro" id="IPR013783">
    <property type="entry name" value="Ig-like_fold"/>
</dbReference>
<dbReference type="PANTHER" id="PTHR47466">
    <property type="match status" value="1"/>
</dbReference>
<dbReference type="Proteomes" id="UP000251993">
    <property type="component" value="Chromosome"/>
</dbReference>
<dbReference type="CDD" id="cd00146">
    <property type="entry name" value="PKD"/>
    <property type="match status" value="1"/>
</dbReference>
<evidence type="ECO:0000313" key="12">
    <source>
        <dbReference type="Proteomes" id="UP000251993"/>
    </source>
</evidence>